<accession>A0AB37B2F0</accession>
<organism evidence="2">
    <name type="scientific">Haemophilus influenzae</name>
    <dbReference type="NCBI Taxonomy" id="727"/>
    <lineage>
        <taxon>Bacteria</taxon>
        <taxon>Pseudomonadati</taxon>
        <taxon>Pseudomonadota</taxon>
        <taxon>Gammaproteobacteria</taxon>
        <taxon>Pasteurellales</taxon>
        <taxon>Pasteurellaceae</taxon>
        <taxon>Haemophilus</taxon>
    </lineage>
</organism>
<dbReference type="EMBL" id="NEBD01000036">
    <property type="protein sequence ID" value="PRJ23581.1"/>
    <property type="molecule type" value="Genomic_DNA"/>
</dbReference>
<gene>
    <name evidence="2" type="ORF">BV056_00445</name>
</gene>
<dbReference type="RefSeq" id="WP_105888853.1">
    <property type="nucleotide sequence ID" value="NZ_BGMP01000016.1"/>
</dbReference>
<proteinExistence type="predicted"/>
<evidence type="ECO:0000313" key="2">
    <source>
        <dbReference type="EMBL" id="PRJ23581.1"/>
    </source>
</evidence>
<comment type="caution">
    <text evidence="2">The sequence shown here is derived from an EMBL/GenBank/DDBJ whole genome shotgun (WGS) entry which is preliminary data.</text>
</comment>
<keyword evidence="1" id="KW-0812">Transmembrane</keyword>
<evidence type="ECO:0000256" key="1">
    <source>
        <dbReference type="SAM" id="Phobius"/>
    </source>
</evidence>
<reference evidence="2" key="1">
    <citation type="submission" date="2017-04" db="EMBL/GenBank/DDBJ databases">
        <title>Haemophilus influenzae in COPD genome sequencing project.</title>
        <authorList>
            <person name="Murphy T.F."/>
            <person name="Kong Y."/>
            <person name="Nadendla S."/>
            <person name="Tettelin H."/>
            <person name="Pettigrew M."/>
        </authorList>
    </citation>
    <scope>NUCLEOTIDE SEQUENCE [LARGE SCALE GENOMIC DNA]</scope>
    <source>
        <strain evidence="2">39P1H1</strain>
    </source>
</reference>
<name>A0AB37B2F0_HAEIF</name>
<sequence>MLNLLKRPIEVETLEAWAKILEDMAKVAILAVPVVAFGQNNTYFKIASSVALLFMAYFALLGGKLIRKHKLFLSSSKED</sequence>
<protein>
    <submittedName>
        <fullName evidence="2">Uncharacterized protein</fullName>
    </submittedName>
</protein>
<dbReference type="AlphaFoldDB" id="A0AB37B2F0"/>
<feature type="transmembrane region" description="Helical" evidence="1">
    <location>
        <begin position="46"/>
        <end position="66"/>
    </location>
</feature>
<keyword evidence="1" id="KW-0472">Membrane</keyword>
<keyword evidence="1" id="KW-1133">Transmembrane helix</keyword>